<dbReference type="InterPro" id="IPR036396">
    <property type="entry name" value="Cyt_P450_sf"/>
</dbReference>
<keyword evidence="1" id="KW-0812">Transmembrane</keyword>
<dbReference type="OrthoDB" id="1470350at2759"/>
<proteinExistence type="predicted"/>
<keyword evidence="1" id="KW-0472">Membrane</keyword>
<organism evidence="2 3">
    <name type="scientific">Glomus cerebriforme</name>
    <dbReference type="NCBI Taxonomy" id="658196"/>
    <lineage>
        <taxon>Eukaryota</taxon>
        <taxon>Fungi</taxon>
        <taxon>Fungi incertae sedis</taxon>
        <taxon>Mucoromycota</taxon>
        <taxon>Glomeromycotina</taxon>
        <taxon>Glomeromycetes</taxon>
        <taxon>Glomerales</taxon>
        <taxon>Glomeraceae</taxon>
        <taxon>Glomus</taxon>
    </lineage>
</organism>
<comment type="caution">
    <text evidence="2">The sequence shown here is derived from an EMBL/GenBank/DDBJ whole genome shotgun (WGS) entry which is preliminary data.</text>
</comment>
<dbReference type="STRING" id="658196.A0A397TRZ8"/>
<accession>A0A397TRZ8</accession>
<keyword evidence="1" id="KW-1133">Transmembrane helix</keyword>
<dbReference type="GO" id="GO:0005506">
    <property type="term" value="F:iron ion binding"/>
    <property type="evidence" value="ECO:0007669"/>
    <property type="project" value="InterPro"/>
</dbReference>
<dbReference type="PANTHER" id="PTHR24301">
    <property type="entry name" value="THROMBOXANE-A SYNTHASE"/>
    <property type="match status" value="1"/>
</dbReference>
<evidence type="ECO:0000313" key="2">
    <source>
        <dbReference type="EMBL" id="RIA97841.1"/>
    </source>
</evidence>
<dbReference type="GO" id="GO:0016705">
    <property type="term" value="F:oxidoreductase activity, acting on paired donors, with incorporation or reduction of molecular oxygen"/>
    <property type="evidence" value="ECO:0007669"/>
    <property type="project" value="InterPro"/>
</dbReference>
<protein>
    <submittedName>
        <fullName evidence="2">Cytochrome P450</fullName>
    </submittedName>
</protein>
<dbReference type="Pfam" id="PF00067">
    <property type="entry name" value="p450"/>
    <property type="match status" value="1"/>
</dbReference>
<reference evidence="2 3" key="1">
    <citation type="submission" date="2018-06" db="EMBL/GenBank/DDBJ databases">
        <title>Comparative genomics reveals the genomic features of Rhizophagus irregularis, R. cerebriforme, R. diaphanum and Gigaspora rosea, and their symbiotic lifestyle signature.</title>
        <authorList>
            <person name="Morin E."/>
            <person name="San Clemente H."/>
            <person name="Chen E.C.H."/>
            <person name="De La Providencia I."/>
            <person name="Hainaut M."/>
            <person name="Kuo A."/>
            <person name="Kohler A."/>
            <person name="Murat C."/>
            <person name="Tang N."/>
            <person name="Roy S."/>
            <person name="Loubradou J."/>
            <person name="Henrissat B."/>
            <person name="Grigoriev I.V."/>
            <person name="Corradi N."/>
            <person name="Roux C."/>
            <person name="Martin F.M."/>
        </authorList>
    </citation>
    <scope>NUCLEOTIDE SEQUENCE [LARGE SCALE GENOMIC DNA]</scope>
    <source>
        <strain evidence="2 3">DAOM 227022</strain>
    </source>
</reference>
<dbReference type="InterPro" id="IPR001128">
    <property type="entry name" value="Cyt_P450"/>
</dbReference>
<dbReference type="GO" id="GO:0004497">
    <property type="term" value="F:monooxygenase activity"/>
    <property type="evidence" value="ECO:0007669"/>
    <property type="project" value="InterPro"/>
</dbReference>
<sequence>MFNLISLVSFFILGVIGWIIYKIYIWPCYISPLRKIPGPPSENPFYGNLKTLLKEESGEPQLRWVKQYGNIVKFHGIFNTPTLFIADPKILQEININQSYDYIKPPSVSAVAVVGRGLVFAEGDDHKRQRKMMSPAFTHSNVKEMVPAFTRIALILKGLIEDKVNQGESNINLTPYVSKTTLDIIGLVGEKNI</sequence>
<evidence type="ECO:0000256" key="1">
    <source>
        <dbReference type="SAM" id="Phobius"/>
    </source>
</evidence>
<dbReference type="Gene3D" id="1.10.630.10">
    <property type="entry name" value="Cytochrome P450"/>
    <property type="match status" value="1"/>
</dbReference>
<dbReference type="AlphaFoldDB" id="A0A397TRZ8"/>
<gene>
    <name evidence="2" type="ORF">C1645_813558</name>
</gene>
<dbReference type="Proteomes" id="UP000265703">
    <property type="component" value="Unassembled WGS sequence"/>
</dbReference>
<dbReference type="EMBL" id="QKYT01000024">
    <property type="protein sequence ID" value="RIA97841.1"/>
    <property type="molecule type" value="Genomic_DNA"/>
</dbReference>
<dbReference type="PANTHER" id="PTHR24301:SF2">
    <property type="entry name" value="THROMBOXANE-A SYNTHASE"/>
    <property type="match status" value="1"/>
</dbReference>
<dbReference type="SUPFAM" id="SSF48264">
    <property type="entry name" value="Cytochrome P450"/>
    <property type="match status" value="1"/>
</dbReference>
<name>A0A397TRZ8_9GLOM</name>
<feature type="transmembrane region" description="Helical" evidence="1">
    <location>
        <begin position="6"/>
        <end position="25"/>
    </location>
</feature>
<evidence type="ECO:0000313" key="3">
    <source>
        <dbReference type="Proteomes" id="UP000265703"/>
    </source>
</evidence>
<dbReference type="GO" id="GO:0020037">
    <property type="term" value="F:heme binding"/>
    <property type="evidence" value="ECO:0007669"/>
    <property type="project" value="InterPro"/>
</dbReference>
<keyword evidence="3" id="KW-1185">Reference proteome</keyword>